<proteinExistence type="predicted"/>
<organism evidence="3 4">
    <name type="scientific">Arsukibacterium indicum</name>
    <dbReference type="NCBI Taxonomy" id="2848612"/>
    <lineage>
        <taxon>Bacteria</taxon>
        <taxon>Pseudomonadati</taxon>
        <taxon>Pseudomonadota</taxon>
        <taxon>Gammaproteobacteria</taxon>
        <taxon>Chromatiales</taxon>
        <taxon>Chromatiaceae</taxon>
        <taxon>Arsukibacterium</taxon>
    </lineage>
</organism>
<dbReference type="RefSeq" id="WP_217666675.1">
    <property type="nucleotide sequence ID" value="NZ_JAHRID010000001.1"/>
</dbReference>
<name>A0ABS6MG87_9GAMM</name>
<keyword evidence="3" id="KW-0969">Cilium</keyword>
<keyword evidence="3" id="KW-0282">Flagellum</keyword>
<evidence type="ECO:0000259" key="2">
    <source>
        <dbReference type="Pfam" id="PF02120"/>
    </source>
</evidence>
<feature type="domain" description="Flagellar hook-length control protein-like C-terminal" evidence="2">
    <location>
        <begin position="581"/>
        <end position="657"/>
    </location>
</feature>
<dbReference type="Proteomes" id="UP000704611">
    <property type="component" value="Unassembled WGS sequence"/>
</dbReference>
<protein>
    <submittedName>
        <fullName evidence="3">Flagellar hook-length control protein FliK</fullName>
    </submittedName>
</protein>
<evidence type="ECO:0000313" key="3">
    <source>
        <dbReference type="EMBL" id="MBV2127828.1"/>
    </source>
</evidence>
<reference evidence="3 4" key="1">
    <citation type="submission" date="2021-06" db="EMBL/GenBank/DDBJ databases">
        <title>Rheinheimera indica sp. nov., isolated from deep-sea sediment.</title>
        <authorList>
            <person name="Wang Z."/>
            <person name="Zhang X.-Y."/>
        </authorList>
    </citation>
    <scope>NUCLEOTIDE SEQUENCE [LARGE SCALE GENOMIC DNA]</scope>
    <source>
        <strain evidence="3 4">SM2107</strain>
    </source>
</reference>
<feature type="compositionally biased region" description="Polar residues" evidence="1">
    <location>
        <begin position="206"/>
        <end position="218"/>
    </location>
</feature>
<dbReference type="EMBL" id="JAHRID010000001">
    <property type="protein sequence ID" value="MBV2127828.1"/>
    <property type="molecule type" value="Genomic_DNA"/>
</dbReference>
<keyword evidence="3" id="KW-0966">Cell projection</keyword>
<keyword evidence="4" id="KW-1185">Reference proteome</keyword>
<feature type="region of interest" description="Disordered" evidence="1">
    <location>
        <begin position="195"/>
        <end position="218"/>
    </location>
</feature>
<evidence type="ECO:0000256" key="1">
    <source>
        <dbReference type="SAM" id="MobiDB-lite"/>
    </source>
</evidence>
<dbReference type="InterPro" id="IPR021136">
    <property type="entry name" value="Flagellar_hook_control-like_C"/>
</dbReference>
<comment type="caution">
    <text evidence="3">The sequence shown here is derived from an EMBL/GenBank/DDBJ whole genome shotgun (WGS) entry which is preliminary data.</text>
</comment>
<accession>A0ABS6MG87</accession>
<feature type="region of interest" description="Disordered" evidence="1">
    <location>
        <begin position="366"/>
        <end position="400"/>
    </location>
</feature>
<sequence length="675" mass="72280">MNQINLDKLLQNPAATAGQPAGAKGAELKLLASELYTARLNMLSANSHLQIQTPQGKLVINLPEQLSRQLSQQFGNQLQVRVSPGANNQLNLSLQSLPVPASSIVLNQAQLPAVISQWLTRQLPQQITGAAIAPSTPAQLANQPAAANNLTVPLQLDLKTGQLRLAETTMSQPALITLSAKEIAAVNQLAQSAQQPASLSTRPIPGSQTTTAVNNPHSNNLLNHRLSVLLTISFHQQTGNVQLSLQPAIAQTGPMSITAASQQQLLQALISQLAPVKYALAPAADKISVGQLNISIPPQLAATLGSLNSSSAGTSASQPTGSMQQLLVQLQPPASKNGQWQLVLQPAGQNQQLVVNQNQADRAISWQASPASTPAATDQKTVSTTRDSQPAGQAASRQPLAQLSTEIKAQAWRNLLPLLSQPLMQPGNMPNLPAPLQQLFSQVQQSLPEISKPLAPPAIASQLAALMQFQPLQSQPNLQTTGGTLALAIQLLLGHLSQKQLTPAGNTTTNRLSQLVSQLDNTQASAALRQLSSLSSPLQQSQLATLDAQSQLQQWLLQLPLQQQGQTIMPQLLVEQREAEGQQGSKGQKQWQLTMKFDLQQYGNLLAVAKLQEQDLQLQFYTDHNQALRLAQKFLPLLKDRCAAQGLTVTQAQCQLGKIPDSLIPRHNSLLTVRV</sequence>
<evidence type="ECO:0000313" key="4">
    <source>
        <dbReference type="Proteomes" id="UP000704611"/>
    </source>
</evidence>
<dbReference type="Pfam" id="PF02120">
    <property type="entry name" value="Flg_hook"/>
    <property type="match status" value="1"/>
</dbReference>
<gene>
    <name evidence="3" type="ORF">KQY15_01790</name>
</gene>